<name>A0A8J6DHS0_GALPY</name>
<dbReference type="EMBL" id="JAGFMF010011921">
    <property type="protein sequence ID" value="KAG8509992.1"/>
    <property type="molecule type" value="Genomic_DNA"/>
</dbReference>
<proteinExistence type="predicted"/>
<organism evidence="2 3">
    <name type="scientific">Galemys pyrenaicus</name>
    <name type="common">Iberian desman</name>
    <name type="synonym">Pyrenean desman</name>
    <dbReference type="NCBI Taxonomy" id="202257"/>
    <lineage>
        <taxon>Eukaryota</taxon>
        <taxon>Metazoa</taxon>
        <taxon>Chordata</taxon>
        <taxon>Craniata</taxon>
        <taxon>Vertebrata</taxon>
        <taxon>Euteleostomi</taxon>
        <taxon>Mammalia</taxon>
        <taxon>Eutheria</taxon>
        <taxon>Laurasiatheria</taxon>
        <taxon>Eulipotyphla</taxon>
        <taxon>Talpidae</taxon>
        <taxon>Galemys</taxon>
    </lineage>
</organism>
<protein>
    <submittedName>
        <fullName evidence="2">BTB/POZ domain-containing adapter for CUL3-mediated RhoA degradation protein 3</fullName>
    </submittedName>
</protein>
<keyword evidence="3" id="KW-1185">Reference proteome</keyword>
<dbReference type="AlphaFoldDB" id="A0A8J6DHS0"/>
<dbReference type="OrthoDB" id="2333377at2759"/>
<evidence type="ECO:0000313" key="3">
    <source>
        <dbReference type="Proteomes" id="UP000700334"/>
    </source>
</evidence>
<gene>
    <name evidence="2" type="ORF">J0S82_014955</name>
</gene>
<evidence type="ECO:0000256" key="1">
    <source>
        <dbReference type="SAM" id="MobiDB-lite"/>
    </source>
</evidence>
<evidence type="ECO:0000313" key="2">
    <source>
        <dbReference type="EMBL" id="KAG8509992.1"/>
    </source>
</evidence>
<comment type="caution">
    <text evidence="2">The sequence shown here is derived from an EMBL/GenBank/DDBJ whole genome shotgun (WGS) entry which is preliminary data.</text>
</comment>
<feature type="region of interest" description="Disordered" evidence="1">
    <location>
        <begin position="57"/>
        <end position="140"/>
    </location>
</feature>
<sequence length="140" mass="14785">MKDVSGNEVCCWSFYGQGGKIAEVCCAPVTNTSGKSETKVEFPETGIYEEIGNILRLEPRDGRGPDNALPGATGGAAGGSPHLDEEEPMEGRPRPFSSSERPQTALPPASVPHSDPLPLLRPSCSPGALETLLSPSRRLL</sequence>
<accession>A0A8J6DHS0</accession>
<dbReference type="Proteomes" id="UP000700334">
    <property type="component" value="Unassembled WGS sequence"/>
</dbReference>
<reference evidence="2" key="1">
    <citation type="journal article" date="2021" name="Evol. Appl.">
        <title>The genome of the Pyrenean desman and the effects of bottlenecks and inbreeding on the genomic landscape of an endangered species.</title>
        <authorList>
            <person name="Escoda L."/>
            <person name="Castresana J."/>
        </authorList>
    </citation>
    <scope>NUCLEOTIDE SEQUENCE</scope>
    <source>
        <strain evidence="2">IBE-C5619</strain>
    </source>
</reference>